<dbReference type="EMBL" id="CP013189">
    <property type="protein sequence ID" value="ALO45594.1"/>
    <property type="molecule type" value="Genomic_DNA"/>
</dbReference>
<keyword evidence="7" id="KW-0732">Signal</keyword>
<evidence type="ECO:0000259" key="8">
    <source>
        <dbReference type="Pfam" id="PF01435"/>
    </source>
</evidence>
<dbReference type="PANTHER" id="PTHR22726">
    <property type="entry name" value="METALLOENDOPEPTIDASE OMA1"/>
    <property type="match status" value="1"/>
</dbReference>
<dbReference type="SUPFAM" id="SSF48452">
    <property type="entry name" value="TPR-like"/>
    <property type="match status" value="1"/>
</dbReference>
<gene>
    <name evidence="9" type="ORF">PS2015_924</name>
</gene>
<keyword evidence="6" id="KW-0482">Metalloprotease</keyword>
<evidence type="ECO:0000256" key="4">
    <source>
        <dbReference type="ARBA" id="ARBA00022801"/>
    </source>
</evidence>
<keyword evidence="10" id="KW-1185">Reference proteome</keyword>
<dbReference type="InterPro" id="IPR019734">
    <property type="entry name" value="TPR_rpt"/>
</dbReference>
<protein>
    <submittedName>
        <fullName evidence="9">Peptidase M48 Ste24p</fullName>
    </submittedName>
</protein>
<dbReference type="KEGG" id="pspi:PS2015_924"/>
<keyword evidence="2" id="KW-0645">Protease</keyword>
<evidence type="ECO:0000256" key="7">
    <source>
        <dbReference type="SAM" id="SignalP"/>
    </source>
</evidence>
<accession>A0A0S2KBD0</accession>
<sequence length="527" mass="57561" precursor="true">MIMCQFVSTCSGLKQLTLALLMTLVLAACAVNPVTGQRELGLISEREEISMGIQHYGPSQQSQGGQFRTDPELTAYVSEVGQRIAAFSPRDLPYEFVVLNSSVPNAWALPGGKIAINRGLLYELENEAELAAVLGHEVVHSAARHGAQAMERGMLLQGALVATAIASSDSEYAGFILGGAQLGAQLITQRYGRDAERESDLYGTRYLAQAGYDPQAAVSLQQAFVRLSEGRRQSWLDGLFASHPPSQERVENNRQLVQQLRAEGFIGGDQGVERYQQHTAFLRETRPAYDAFDEAMVLLREDRVEAAEAKLDEALAMVPQEARFYGLKGDIALMQRRYNAAVGHYNQAIVRDDNYFDYYLGRGLAYSRQGERALAQSDLQTSVNLLPTAVAVNELGALALAYNEPARAKQYFQQAASAPGELGAAALRAFQRLDINDNPASYVRASAYLDSNRRLMVRVTNAAALDVQQATLEVRAAAGDQSAVRRVNAQNLGAGDSRDYQTDLILPAELPVESLRVDISVQSARLP</sequence>
<evidence type="ECO:0000256" key="2">
    <source>
        <dbReference type="ARBA" id="ARBA00022670"/>
    </source>
</evidence>
<dbReference type="GO" id="GO:0016020">
    <property type="term" value="C:membrane"/>
    <property type="evidence" value="ECO:0007669"/>
    <property type="project" value="TreeGrafter"/>
</dbReference>
<dbReference type="OrthoDB" id="9810445at2"/>
<feature type="domain" description="Peptidase M48" evidence="8">
    <location>
        <begin position="74"/>
        <end position="252"/>
    </location>
</feature>
<feature type="signal peptide" evidence="7">
    <location>
        <begin position="1"/>
        <end position="30"/>
    </location>
</feature>
<dbReference type="InterPro" id="IPR001915">
    <property type="entry name" value="Peptidase_M48"/>
</dbReference>
<organism evidence="9 10">
    <name type="scientific">Pseudohongiella spirulinae</name>
    <dbReference type="NCBI Taxonomy" id="1249552"/>
    <lineage>
        <taxon>Bacteria</taxon>
        <taxon>Pseudomonadati</taxon>
        <taxon>Pseudomonadota</taxon>
        <taxon>Gammaproteobacteria</taxon>
        <taxon>Pseudomonadales</taxon>
        <taxon>Pseudohongiellaceae</taxon>
        <taxon>Pseudohongiella</taxon>
    </lineage>
</organism>
<dbReference type="GO" id="GO:0051603">
    <property type="term" value="P:proteolysis involved in protein catabolic process"/>
    <property type="evidence" value="ECO:0007669"/>
    <property type="project" value="TreeGrafter"/>
</dbReference>
<keyword evidence="4" id="KW-0378">Hydrolase</keyword>
<dbReference type="Proteomes" id="UP000065641">
    <property type="component" value="Chromosome"/>
</dbReference>
<dbReference type="SMART" id="SM00028">
    <property type="entry name" value="TPR"/>
    <property type="match status" value="3"/>
</dbReference>
<dbReference type="PATRIC" id="fig|1249552.3.peg.929"/>
<keyword evidence="3" id="KW-0479">Metal-binding</keyword>
<dbReference type="GO" id="GO:0046872">
    <property type="term" value="F:metal ion binding"/>
    <property type="evidence" value="ECO:0007669"/>
    <property type="project" value="UniProtKB-KW"/>
</dbReference>
<evidence type="ECO:0000313" key="10">
    <source>
        <dbReference type="Proteomes" id="UP000065641"/>
    </source>
</evidence>
<name>A0A0S2KBD0_9GAMM</name>
<feature type="chain" id="PRO_5006601422" evidence="7">
    <location>
        <begin position="31"/>
        <end position="527"/>
    </location>
</feature>
<dbReference type="Gene3D" id="1.25.40.10">
    <property type="entry name" value="Tetratricopeptide repeat domain"/>
    <property type="match status" value="1"/>
</dbReference>
<dbReference type="RefSeq" id="WP_058021120.1">
    <property type="nucleotide sequence ID" value="NZ_CP013189.1"/>
</dbReference>
<dbReference type="PANTHER" id="PTHR22726:SF1">
    <property type="entry name" value="METALLOENDOPEPTIDASE OMA1, MITOCHONDRIAL"/>
    <property type="match status" value="1"/>
</dbReference>
<evidence type="ECO:0000256" key="6">
    <source>
        <dbReference type="ARBA" id="ARBA00023049"/>
    </source>
</evidence>
<evidence type="ECO:0000256" key="3">
    <source>
        <dbReference type="ARBA" id="ARBA00022723"/>
    </source>
</evidence>
<dbReference type="STRING" id="1249552.PS2015_924"/>
<dbReference type="Gene3D" id="3.30.2010.10">
    <property type="entry name" value="Metalloproteases ('zincins'), catalytic domain"/>
    <property type="match status" value="1"/>
</dbReference>
<evidence type="ECO:0000313" key="9">
    <source>
        <dbReference type="EMBL" id="ALO45594.1"/>
    </source>
</evidence>
<comment type="cofactor">
    <cofactor evidence="1">
        <name>Zn(2+)</name>
        <dbReference type="ChEBI" id="CHEBI:29105"/>
    </cofactor>
</comment>
<dbReference type="InterPro" id="IPR011990">
    <property type="entry name" value="TPR-like_helical_dom_sf"/>
</dbReference>
<dbReference type="Pfam" id="PF01435">
    <property type="entry name" value="Peptidase_M48"/>
    <property type="match status" value="1"/>
</dbReference>
<reference evidence="9 10" key="1">
    <citation type="submission" date="2015-11" db="EMBL/GenBank/DDBJ databases">
        <authorList>
            <person name="Zhang Y."/>
            <person name="Guo Z."/>
        </authorList>
    </citation>
    <scope>NUCLEOTIDE SEQUENCE [LARGE SCALE GENOMIC DNA]</scope>
    <source>
        <strain evidence="9 10">KCTC 32221</strain>
    </source>
</reference>
<dbReference type="GO" id="GO:0004222">
    <property type="term" value="F:metalloendopeptidase activity"/>
    <property type="evidence" value="ECO:0007669"/>
    <property type="project" value="InterPro"/>
</dbReference>
<dbReference type="InterPro" id="IPR051156">
    <property type="entry name" value="Mito/Outer_Membr_Metalloprot"/>
</dbReference>
<dbReference type="AlphaFoldDB" id="A0A0S2KBD0"/>
<proteinExistence type="predicted"/>
<evidence type="ECO:0000256" key="1">
    <source>
        <dbReference type="ARBA" id="ARBA00001947"/>
    </source>
</evidence>
<evidence type="ECO:0000256" key="5">
    <source>
        <dbReference type="ARBA" id="ARBA00022833"/>
    </source>
</evidence>
<keyword evidence="5" id="KW-0862">Zinc</keyword>